<evidence type="ECO:0000313" key="2">
    <source>
        <dbReference type="EMBL" id="KAJ7206587.1"/>
    </source>
</evidence>
<keyword evidence="3" id="KW-1185">Reference proteome</keyword>
<comment type="caution">
    <text evidence="2">The sequence shown here is derived from an EMBL/GenBank/DDBJ whole genome shotgun (WGS) entry which is preliminary data.</text>
</comment>
<reference evidence="2" key="1">
    <citation type="submission" date="2023-03" db="EMBL/GenBank/DDBJ databases">
        <title>Massive genome expansion in bonnet fungi (Mycena s.s.) driven by repeated elements and novel gene families across ecological guilds.</title>
        <authorList>
            <consortium name="Lawrence Berkeley National Laboratory"/>
            <person name="Harder C.B."/>
            <person name="Miyauchi S."/>
            <person name="Viragh M."/>
            <person name="Kuo A."/>
            <person name="Thoen E."/>
            <person name="Andreopoulos B."/>
            <person name="Lu D."/>
            <person name="Skrede I."/>
            <person name="Drula E."/>
            <person name="Henrissat B."/>
            <person name="Morin E."/>
            <person name="Kohler A."/>
            <person name="Barry K."/>
            <person name="LaButti K."/>
            <person name="Morin E."/>
            <person name="Salamov A."/>
            <person name="Lipzen A."/>
            <person name="Mereny Z."/>
            <person name="Hegedus B."/>
            <person name="Baldrian P."/>
            <person name="Stursova M."/>
            <person name="Weitz H."/>
            <person name="Taylor A."/>
            <person name="Grigoriev I.V."/>
            <person name="Nagy L.G."/>
            <person name="Martin F."/>
            <person name="Kauserud H."/>
        </authorList>
    </citation>
    <scope>NUCLEOTIDE SEQUENCE</scope>
    <source>
        <strain evidence="2">9144</strain>
    </source>
</reference>
<accession>A0AAD6V994</accession>
<name>A0AAD6V994_9AGAR</name>
<dbReference type="EMBL" id="JARJCW010000039">
    <property type="protein sequence ID" value="KAJ7206587.1"/>
    <property type="molecule type" value="Genomic_DNA"/>
</dbReference>
<gene>
    <name evidence="2" type="ORF">GGX14DRAFT_637652</name>
</gene>
<feature type="region of interest" description="Disordered" evidence="1">
    <location>
        <begin position="141"/>
        <end position="161"/>
    </location>
</feature>
<sequence length="383" mass="40863">MTLFCSLRGRSGRVHSRWRAAGGGGSWATLARAQARETRRRQKRAAVCELREAGGQRWRRRVCCVPRPLGGGCNAAAVKADWRSAHRGAGLARRGCDKRVQQAAGGGRLRRTLAADTCGGHLRRTLAAVSGKRRGAFLAQRAGAARGGKRASRNQGRRAAGGGWRAAAGIATCGGHCDMRRAAGARVLLNADVRSGQRAASSVRERRAWAAGMRRTASRGKWWKLGAGRRDGWRRLGRAGAACTASLGACGVRRPAGCVGRAAGHEGPGGEGRADDKKSPGVNRFRGVMNSIVTKKTSNNPSRCPDVDGGDNNRFNSGGRCEVWHARFVQVSGCAVVRNVNSRGDDKINAAGDIPGIARGCYQGIRSIARRKYLLLNKNWVKS</sequence>
<evidence type="ECO:0000256" key="1">
    <source>
        <dbReference type="SAM" id="MobiDB-lite"/>
    </source>
</evidence>
<dbReference type="AlphaFoldDB" id="A0AAD6V994"/>
<dbReference type="Proteomes" id="UP001219525">
    <property type="component" value="Unassembled WGS sequence"/>
</dbReference>
<evidence type="ECO:0000313" key="3">
    <source>
        <dbReference type="Proteomes" id="UP001219525"/>
    </source>
</evidence>
<organism evidence="2 3">
    <name type="scientific">Mycena pura</name>
    <dbReference type="NCBI Taxonomy" id="153505"/>
    <lineage>
        <taxon>Eukaryota</taxon>
        <taxon>Fungi</taxon>
        <taxon>Dikarya</taxon>
        <taxon>Basidiomycota</taxon>
        <taxon>Agaricomycotina</taxon>
        <taxon>Agaricomycetes</taxon>
        <taxon>Agaricomycetidae</taxon>
        <taxon>Agaricales</taxon>
        <taxon>Marasmiineae</taxon>
        <taxon>Mycenaceae</taxon>
        <taxon>Mycena</taxon>
    </lineage>
</organism>
<feature type="compositionally biased region" description="Basic residues" evidence="1">
    <location>
        <begin position="147"/>
        <end position="156"/>
    </location>
</feature>
<proteinExistence type="predicted"/>
<protein>
    <submittedName>
        <fullName evidence="2">Uncharacterized protein</fullName>
    </submittedName>
</protein>